<reference evidence="10 11" key="1">
    <citation type="journal article" date="2013" name="Proc. Natl. Acad. Sci. U.S.A.">
        <title>Fine-scale variation in meiotic recombination in Mimulus inferred from population shotgun sequencing.</title>
        <authorList>
            <person name="Hellsten U."/>
            <person name="Wright K.M."/>
            <person name="Jenkins J."/>
            <person name="Shu S."/>
            <person name="Yuan Y."/>
            <person name="Wessler S.R."/>
            <person name="Schmutz J."/>
            <person name="Willis J.H."/>
            <person name="Rokhsar D.S."/>
        </authorList>
    </citation>
    <scope>NUCLEOTIDE SEQUENCE [LARGE SCALE GENOMIC DNA]</scope>
    <source>
        <strain evidence="11">cv. DUN x IM62</strain>
    </source>
</reference>
<dbReference type="PANTHER" id="PTHR32285">
    <property type="entry name" value="PROTEIN TRICHOME BIREFRINGENCE-LIKE 9-RELATED"/>
    <property type="match status" value="1"/>
</dbReference>
<dbReference type="InterPro" id="IPR026057">
    <property type="entry name" value="TBL_C"/>
</dbReference>
<dbReference type="Pfam" id="PF14416">
    <property type="entry name" value="PMR5N"/>
    <property type="match status" value="1"/>
</dbReference>
<gene>
    <name evidence="10" type="ORF">MIMGU_mgv1a019959mg</name>
</gene>
<evidence type="ECO:0000256" key="1">
    <source>
        <dbReference type="ARBA" id="ARBA00004167"/>
    </source>
</evidence>
<comment type="subcellular location">
    <subcellularLocation>
        <location evidence="1">Membrane</location>
        <topology evidence="1">Single-pass membrane protein</topology>
    </subcellularLocation>
</comment>
<evidence type="ECO:0000256" key="6">
    <source>
        <dbReference type="ARBA" id="ARBA00023136"/>
    </source>
</evidence>
<dbReference type="GO" id="GO:0016020">
    <property type="term" value="C:membrane"/>
    <property type="evidence" value="ECO:0007669"/>
    <property type="project" value="UniProtKB-SubCell"/>
</dbReference>
<evidence type="ECO:0000256" key="3">
    <source>
        <dbReference type="ARBA" id="ARBA00022692"/>
    </source>
</evidence>
<organism evidence="10 11">
    <name type="scientific">Erythranthe guttata</name>
    <name type="common">Yellow monkey flower</name>
    <name type="synonym">Mimulus guttatus</name>
    <dbReference type="NCBI Taxonomy" id="4155"/>
    <lineage>
        <taxon>Eukaryota</taxon>
        <taxon>Viridiplantae</taxon>
        <taxon>Streptophyta</taxon>
        <taxon>Embryophyta</taxon>
        <taxon>Tracheophyta</taxon>
        <taxon>Spermatophyta</taxon>
        <taxon>Magnoliopsida</taxon>
        <taxon>eudicotyledons</taxon>
        <taxon>Gunneridae</taxon>
        <taxon>Pentapetalae</taxon>
        <taxon>asterids</taxon>
        <taxon>lamiids</taxon>
        <taxon>Lamiales</taxon>
        <taxon>Phrymaceae</taxon>
        <taxon>Erythranthe</taxon>
    </lineage>
</organism>
<dbReference type="PANTHER" id="PTHR32285:SF227">
    <property type="entry name" value="PROTEIN TRICHOME BIREFRINGENCE-LIKE 28"/>
    <property type="match status" value="1"/>
</dbReference>
<comment type="similarity">
    <text evidence="2">Belongs to the PC-esterase family. TBL subfamily.</text>
</comment>
<dbReference type="Pfam" id="PF13839">
    <property type="entry name" value="PC-Esterase"/>
    <property type="match status" value="1"/>
</dbReference>
<dbReference type="GO" id="GO:0016413">
    <property type="term" value="F:O-acetyltransferase activity"/>
    <property type="evidence" value="ECO:0000318"/>
    <property type="project" value="GO_Central"/>
</dbReference>
<dbReference type="InterPro" id="IPR025846">
    <property type="entry name" value="TBL_N"/>
</dbReference>
<feature type="domain" description="Trichome birefringence-like C-terminal" evidence="8">
    <location>
        <begin position="86"/>
        <end position="370"/>
    </location>
</feature>
<proteinExistence type="inferred from homology"/>
<protein>
    <recommendedName>
        <fullName evidence="12">Trichome birefringence-like N-terminal domain-containing protein</fullName>
    </recommendedName>
</protein>
<dbReference type="STRING" id="4155.A0A022RSR8"/>
<feature type="region of interest" description="Disordered" evidence="7">
    <location>
        <begin position="264"/>
        <end position="286"/>
    </location>
</feature>
<evidence type="ECO:0000256" key="2">
    <source>
        <dbReference type="ARBA" id="ARBA00007727"/>
    </source>
</evidence>
<evidence type="ECO:0000259" key="8">
    <source>
        <dbReference type="Pfam" id="PF13839"/>
    </source>
</evidence>
<accession>A0A022RSR8</accession>
<dbReference type="InterPro" id="IPR029962">
    <property type="entry name" value="TBL"/>
</dbReference>
<evidence type="ECO:0000259" key="9">
    <source>
        <dbReference type="Pfam" id="PF14416"/>
    </source>
</evidence>
<evidence type="ECO:0000256" key="7">
    <source>
        <dbReference type="SAM" id="MobiDB-lite"/>
    </source>
</evidence>
<evidence type="ECO:0000256" key="5">
    <source>
        <dbReference type="ARBA" id="ARBA00022989"/>
    </source>
</evidence>
<dbReference type="Proteomes" id="UP000030748">
    <property type="component" value="Unassembled WGS sequence"/>
</dbReference>
<keyword evidence="3" id="KW-0812">Transmembrane</keyword>
<keyword evidence="4" id="KW-0735">Signal-anchor</keyword>
<evidence type="ECO:0008006" key="12">
    <source>
        <dbReference type="Google" id="ProtNLM"/>
    </source>
</evidence>
<keyword evidence="11" id="KW-1185">Reference proteome</keyword>
<dbReference type="GO" id="GO:0005794">
    <property type="term" value="C:Golgi apparatus"/>
    <property type="evidence" value="ECO:0000318"/>
    <property type="project" value="GO_Central"/>
</dbReference>
<sequence length="379" mass="43448">WPPLLQLQTDQENQSTTILESQSQHPKNELAACDLSQGKWVFDNVTRPLYKEQECTFLTAQVTCIRNGREDTLYQNWRWQPNHCSLPTFEARKLLEKLRGKKMLFVGDSVNRNQWESLICLLQTTVQPGKATWKMGAPLSVYFVQEYNATVEFYWAPFLVESNSDDPRNHSISQRIINPHSISKHGIHWKDADFLVFNSYIWWMNGRNIKVLRSGSPEYDEIERPIAYERVLTTWANWLKHNINHSRTSAFFITMSPVHQQSSNWNKPEGAACASETDPISNTSTPLDMGTDRRLLKITKNVIKTTGVAVGLVDITTLSEYRKDGHTSVYTIRQGKLLTPEQKADPATYADCLHWCLPGVPDTWNELLYAHIISSSSSS</sequence>
<feature type="domain" description="Trichome birefringence-like N-terminal" evidence="9">
    <location>
        <begin position="32"/>
        <end position="85"/>
    </location>
</feature>
<keyword evidence="6" id="KW-0472">Membrane</keyword>
<dbReference type="eggNOG" id="ENOG502QUBK">
    <property type="taxonomic scope" value="Eukaryota"/>
</dbReference>
<evidence type="ECO:0000313" key="11">
    <source>
        <dbReference type="Proteomes" id="UP000030748"/>
    </source>
</evidence>
<name>A0A022RSR8_ERYGU</name>
<dbReference type="AlphaFoldDB" id="A0A022RSR8"/>
<keyword evidence="5" id="KW-1133">Transmembrane helix</keyword>
<feature type="non-terminal residue" evidence="10">
    <location>
        <position position="1"/>
    </location>
</feature>
<evidence type="ECO:0000256" key="4">
    <source>
        <dbReference type="ARBA" id="ARBA00022968"/>
    </source>
</evidence>
<evidence type="ECO:0000313" key="10">
    <source>
        <dbReference type="EMBL" id="EYU41940.1"/>
    </source>
</evidence>
<dbReference type="EMBL" id="KI630319">
    <property type="protein sequence ID" value="EYU41940.1"/>
    <property type="molecule type" value="Genomic_DNA"/>
</dbReference>